<evidence type="ECO:0000256" key="3">
    <source>
        <dbReference type="ARBA" id="ARBA00022670"/>
    </source>
</evidence>
<dbReference type="RefSeq" id="WP_183860331.1">
    <property type="nucleotide sequence ID" value="NZ_JACHFH010000010.1"/>
</dbReference>
<name>A0A840UMI9_9FIRM</name>
<organism evidence="19 20">
    <name type="scientific">Pectinatus brassicae</name>
    <dbReference type="NCBI Taxonomy" id="862415"/>
    <lineage>
        <taxon>Bacteria</taxon>
        <taxon>Bacillati</taxon>
        <taxon>Bacillota</taxon>
        <taxon>Negativicutes</taxon>
        <taxon>Selenomonadales</taxon>
        <taxon>Selenomonadaceae</taxon>
        <taxon>Pectinatus</taxon>
    </lineage>
</organism>
<evidence type="ECO:0000259" key="18">
    <source>
        <dbReference type="Pfam" id="PF07687"/>
    </source>
</evidence>
<evidence type="ECO:0000256" key="5">
    <source>
        <dbReference type="ARBA" id="ARBA00022801"/>
    </source>
</evidence>
<evidence type="ECO:0000256" key="12">
    <source>
        <dbReference type="ARBA" id="ARBA00061423"/>
    </source>
</evidence>
<dbReference type="InterPro" id="IPR011650">
    <property type="entry name" value="Peptidase_M20_dimer"/>
</dbReference>
<dbReference type="GO" id="GO:0005829">
    <property type="term" value="C:cytosol"/>
    <property type="evidence" value="ECO:0007669"/>
    <property type="project" value="TreeGrafter"/>
</dbReference>
<evidence type="ECO:0000256" key="4">
    <source>
        <dbReference type="ARBA" id="ARBA00022723"/>
    </source>
</evidence>
<accession>A0A840UMI9</accession>
<dbReference type="FunFam" id="3.40.630.10:FF:000015">
    <property type="entry name" value="Aminoacyl-histidine dipeptidase PepD"/>
    <property type="match status" value="1"/>
</dbReference>
<dbReference type="Proteomes" id="UP000559117">
    <property type="component" value="Unassembled WGS sequence"/>
</dbReference>
<dbReference type="PRINTS" id="PR00934">
    <property type="entry name" value="XHISDIPTASE"/>
</dbReference>
<keyword evidence="7" id="KW-0482">Metalloprotease</keyword>
<evidence type="ECO:0000256" key="8">
    <source>
        <dbReference type="ARBA" id="ARBA00023285"/>
    </source>
</evidence>
<keyword evidence="3" id="KW-0645">Protease</keyword>
<sequence>MKENSILENVLYEFEKLAQIPRPSGHEKKVSDYIAERLKKLGLNVVQDQYNNIIADKKAAEGYENVPRILLQGHMDMVCVADPNIEYNPLQDAIKIKNDGKYLTAEGTSLGADDGIGIASIIYLLTQNFIHGPLRIIFTVDEEDGMTGARGLDKKYLQDIKYVINCDSEDYDVVTVGSAGSVRLNFNKEAEYEAPKNNSACQIIIKKLLGGHSGTEINQNRGNAIKTLAFFLQRLQDKAVDFALADIKGGVADNAIAPEAQAVIVADDADMAKIQTILDEVKAEFVEMHGHVEKNAEFILTTADMPQQVLAAGSANALIALLNILHSGVFAMSPKAARLPELSANIGRVRLENKKIKVSILARSATNASLENLKNSYRVFAKVAGFAIEFAPTSPAWNGKPDTDLVQLAAEVFKQQNNKEMKVEFIHGGLECNYFADKNPELIIISIGPNNIDIHTPQEKLQLDTIVPQVLLMQEIMTRLAKGGK</sequence>
<comment type="caution">
    <text evidence="19">The sequence shown here is derived from an EMBL/GenBank/DDBJ whole genome shotgun (WGS) entry which is preliminary data.</text>
</comment>
<dbReference type="PIRSF" id="PIRSF016599">
    <property type="entry name" value="Xaa-His_dipept"/>
    <property type="match status" value="1"/>
</dbReference>
<evidence type="ECO:0000256" key="6">
    <source>
        <dbReference type="ARBA" id="ARBA00022833"/>
    </source>
</evidence>
<dbReference type="Pfam" id="PF01546">
    <property type="entry name" value="Peptidase_M20"/>
    <property type="match status" value="1"/>
</dbReference>
<dbReference type="GO" id="GO:0070573">
    <property type="term" value="F:metallodipeptidase activity"/>
    <property type="evidence" value="ECO:0007669"/>
    <property type="project" value="TreeGrafter"/>
</dbReference>
<dbReference type="EMBL" id="JACHFH010000010">
    <property type="protein sequence ID" value="MBB5335898.1"/>
    <property type="molecule type" value="Genomic_DNA"/>
</dbReference>
<comment type="similarity">
    <text evidence="12">Belongs to the peptidase M20C family.</text>
</comment>
<dbReference type="Gene3D" id="3.40.630.10">
    <property type="entry name" value="Zn peptidases"/>
    <property type="match status" value="2"/>
</dbReference>
<evidence type="ECO:0000313" key="20">
    <source>
        <dbReference type="Proteomes" id="UP000559117"/>
    </source>
</evidence>
<evidence type="ECO:0000256" key="14">
    <source>
        <dbReference type="ARBA" id="ARBA00075285"/>
    </source>
</evidence>
<evidence type="ECO:0000313" key="19">
    <source>
        <dbReference type="EMBL" id="MBB5335898.1"/>
    </source>
</evidence>
<dbReference type="PANTHER" id="PTHR43501:SF1">
    <property type="entry name" value="CYTOSOL NON-SPECIFIC DIPEPTIDASE"/>
    <property type="match status" value="1"/>
</dbReference>
<keyword evidence="5 19" id="KW-0378">Hydrolase</keyword>
<reference evidence="19 20" key="1">
    <citation type="submission" date="2020-08" db="EMBL/GenBank/DDBJ databases">
        <title>Genomic Encyclopedia of Type Strains, Phase IV (KMG-IV): sequencing the most valuable type-strain genomes for metagenomic binning, comparative biology and taxonomic classification.</title>
        <authorList>
            <person name="Goeker M."/>
        </authorList>
    </citation>
    <scope>NUCLEOTIDE SEQUENCE [LARGE SCALE GENOMIC DNA]</scope>
    <source>
        <strain evidence="19 20">DSM 24661</strain>
    </source>
</reference>
<evidence type="ECO:0000256" key="10">
    <source>
        <dbReference type="ARBA" id="ARBA00038976"/>
    </source>
</evidence>
<comment type="cofactor">
    <cofactor evidence="1">
        <name>Co(2+)</name>
        <dbReference type="ChEBI" id="CHEBI:48828"/>
    </cofactor>
</comment>
<evidence type="ECO:0000256" key="9">
    <source>
        <dbReference type="ARBA" id="ARBA00036421"/>
    </source>
</evidence>
<gene>
    <name evidence="19" type="ORF">HNR32_001042</name>
</gene>
<evidence type="ECO:0000256" key="1">
    <source>
        <dbReference type="ARBA" id="ARBA00001941"/>
    </source>
</evidence>
<dbReference type="GO" id="GO:0006508">
    <property type="term" value="P:proteolysis"/>
    <property type="evidence" value="ECO:0007669"/>
    <property type="project" value="UniProtKB-KW"/>
</dbReference>
<dbReference type="Pfam" id="PF07687">
    <property type="entry name" value="M20_dimer"/>
    <property type="match status" value="1"/>
</dbReference>
<evidence type="ECO:0000256" key="2">
    <source>
        <dbReference type="ARBA" id="ARBA00001947"/>
    </source>
</evidence>
<keyword evidence="19" id="KW-0224">Dipeptidase</keyword>
<dbReference type="InterPro" id="IPR002933">
    <property type="entry name" value="Peptidase_M20"/>
</dbReference>
<keyword evidence="20" id="KW-1185">Reference proteome</keyword>
<protein>
    <recommendedName>
        <fullName evidence="13">Cytosol non-specific dipeptidase</fullName>
        <ecNumber evidence="10">3.4.13.18</ecNumber>
    </recommendedName>
    <alternativeName>
        <fullName evidence="16">Aminoacyl-histidine dipeptidase</fullName>
    </alternativeName>
    <alternativeName>
        <fullName evidence="15">Beta-alanyl-histidine dipeptidase</fullName>
    </alternativeName>
    <alternativeName>
        <fullName evidence="14">Carnosinase</fullName>
    </alternativeName>
    <alternativeName>
        <fullName evidence="11">Peptidase D</fullName>
    </alternativeName>
    <alternativeName>
        <fullName evidence="17">Xaa-His dipeptidase</fullName>
    </alternativeName>
</protein>
<keyword evidence="4" id="KW-0479">Metal-binding</keyword>
<evidence type="ECO:0000256" key="17">
    <source>
        <dbReference type="ARBA" id="ARBA00078074"/>
    </source>
</evidence>
<dbReference type="PANTHER" id="PTHR43501">
    <property type="entry name" value="CYTOSOL NON-SPECIFIC DIPEPTIDASE"/>
    <property type="match status" value="1"/>
</dbReference>
<evidence type="ECO:0000256" key="16">
    <source>
        <dbReference type="ARBA" id="ARBA00077688"/>
    </source>
</evidence>
<evidence type="ECO:0000256" key="11">
    <source>
        <dbReference type="ARBA" id="ARBA00044252"/>
    </source>
</evidence>
<comment type="catalytic activity">
    <reaction evidence="9">
        <text>Hydrolysis of dipeptides, preferentially hydrophobic dipeptides including prolyl amino acids.</text>
        <dbReference type="EC" id="3.4.13.18"/>
    </reaction>
</comment>
<evidence type="ECO:0000256" key="15">
    <source>
        <dbReference type="ARBA" id="ARBA00076004"/>
    </source>
</evidence>
<dbReference type="InterPro" id="IPR001160">
    <property type="entry name" value="Peptidase_M20C"/>
</dbReference>
<proteinExistence type="inferred from homology"/>
<dbReference type="SUPFAM" id="SSF53187">
    <property type="entry name" value="Zn-dependent exopeptidases"/>
    <property type="match status" value="1"/>
</dbReference>
<dbReference type="AlphaFoldDB" id="A0A840UMI9"/>
<feature type="domain" description="Peptidase M20 dimerisation" evidence="18">
    <location>
        <begin position="206"/>
        <end position="285"/>
    </location>
</feature>
<comment type="cofactor">
    <cofactor evidence="2">
        <name>Zn(2+)</name>
        <dbReference type="ChEBI" id="CHEBI:29105"/>
    </cofactor>
</comment>
<evidence type="ECO:0000256" key="13">
    <source>
        <dbReference type="ARBA" id="ARBA00071271"/>
    </source>
</evidence>
<dbReference type="GO" id="GO:0046872">
    <property type="term" value="F:metal ion binding"/>
    <property type="evidence" value="ECO:0007669"/>
    <property type="project" value="UniProtKB-KW"/>
</dbReference>
<dbReference type="NCBIfam" id="TIGR01893">
    <property type="entry name" value="aa-his-dipept"/>
    <property type="match status" value="1"/>
</dbReference>
<evidence type="ECO:0000256" key="7">
    <source>
        <dbReference type="ARBA" id="ARBA00023049"/>
    </source>
</evidence>
<keyword evidence="8" id="KW-0170">Cobalt</keyword>
<keyword evidence="6" id="KW-0862">Zinc</keyword>
<dbReference type="EC" id="3.4.13.18" evidence="10"/>